<keyword evidence="4 7" id="KW-0812">Transmembrane</keyword>
<evidence type="ECO:0000256" key="1">
    <source>
        <dbReference type="ARBA" id="ARBA00007150"/>
    </source>
</evidence>
<reference evidence="8 9" key="1">
    <citation type="journal article" date="2021" name="ISME Commun">
        <title>Automated analysis of genomic sequences facilitates high-throughput and comprehensive description of bacteria.</title>
        <authorList>
            <person name="Hitch T.C.A."/>
        </authorList>
    </citation>
    <scope>NUCLEOTIDE SEQUENCE [LARGE SCALE GENOMIC DNA]</scope>
    <source>
        <strain evidence="8 9">Sanger_109</strain>
    </source>
</reference>
<proteinExistence type="inferred from homology"/>
<dbReference type="PANTHER" id="PTHR30589:SF0">
    <property type="entry name" value="PHOSPHATIDYLGLYCEROL--PROLIPOPROTEIN DIACYLGLYCERYL TRANSFERASE"/>
    <property type="match status" value="1"/>
</dbReference>
<comment type="caution">
    <text evidence="8">The sequence shown here is derived from an EMBL/GenBank/DDBJ whole genome shotgun (WGS) entry which is preliminary data.</text>
</comment>
<comment type="similarity">
    <text evidence="1">Belongs to the Lgt family.</text>
</comment>
<feature type="transmembrane region" description="Helical" evidence="7">
    <location>
        <begin position="195"/>
        <end position="213"/>
    </location>
</feature>
<evidence type="ECO:0000256" key="2">
    <source>
        <dbReference type="ARBA" id="ARBA00022475"/>
    </source>
</evidence>
<keyword evidence="6 7" id="KW-0472">Membrane</keyword>
<feature type="transmembrane region" description="Helical" evidence="7">
    <location>
        <begin position="86"/>
        <end position="109"/>
    </location>
</feature>
<evidence type="ECO:0000256" key="6">
    <source>
        <dbReference type="ARBA" id="ARBA00023136"/>
    </source>
</evidence>
<evidence type="ECO:0000256" key="4">
    <source>
        <dbReference type="ARBA" id="ARBA00022692"/>
    </source>
</evidence>
<feature type="transmembrane region" description="Helical" evidence="7">
    <location>
        <begin position="121"/>
        <end position="146"/>
    </location>
</feature>
<evidence type="ECO:0000313" key="8">
    <source>
        <dbReference type="EMBL" id="MCU6762487.1"/>
    </source>
</evidence>
<dbReference type="Proteomes" id="UP001652442">
    <property type="component" value="Unassembled WGS sequence"/>
</dbReference>
<protein>
    <submittedName>
        <fullName evidence="8">Prolipoprotein diacylglyceryl transferase</fullName>
    </submittedName>
</protein>
<keyword evidence="2" id="KW-1003">Cell membrane</keyword>
<accession>A0ABT2TJT8</accession>
<dbReference type="EMBL" id="JAOQJQ010000003">
    <property type="protein sequence ID" value="MCU6762487.1"/>
    <property type="molecule type" value="Genomic_DNA"/>
</dbReference>
<sequence length="262" mass="29302">MHVFFHFGNLSLPGYSLMIIIGLAAGNVLVWLLGKRHHLIYDDFLLLEAYTFLGAMIGAKGLYLFVARNEIQWSRLAQADYLKDLMVGGFVFYGGLIGGFLFFLLAGKIHKVDIASYMRRFMFVIPFIHGFGRLGCLMAGCCYGRPYNGPGAVVFPDGSFAPAGIPLFPVQLAEAVCLFVLAGFLFGVSGRIKSAYQTAALYFGIYGVIRFVLEYFRYDDAERGGFAWFSTSQWISIGIVIFLIITGFIRMRKRHGISQLRK</sequence>
<organism evidence="8 9">
    <name type="scientific">Brotonthovivens ammoniilytica</name>
    <dbReference type="NCBI Taxonomy" id="2981725"/>
    <lineage>
        <taxon>Bacteria</taxon>
        <taxon>Bacillati</taxon>
        <taxon>Bacillota</taxon>
        <taxon>Clostridia</taxon>
        <taxon>Lachnospirales</taxon>
        <taxon>Lachnospiraceae</taxon>
        <taxon>Brotonthovivens</taxon>
    </lineage>
</organism>
<dbReference type="InterPro" id="IPR001640">
    <property type="entry name" value="Lgt"/>
</dbReference>
<evidence type="ECO:0000256" key="5">
    <source>
        <dbReference type="ARBA" id="ARBA00022989"/>
    </source>
</evidence>
<keyword evidence="5 7" id="KW-1133">Transmembrane helix</keyword>
<keyword evidence="3 8" id="KW-0808">Transferase</keyword>
<feature type="transmembrane region" description="Helical" evidence="7">
    <location>
        <begin position="233"/>
        <end position="251"/>
    </location>
</feature>
<evidence type="ECO:0000256" key="7">
    <source>
        <dbReference type="SAM" id="Phobius"/>
    </source>
</evidence>
<feature type="transmembrane region" description="Helical" evidence="7">
    <location>
        <begin position="12"/>
        <end position="33"/>
    </location>
</feature>
<evidence type="ECO:0000313" key="9">
    <source>
        <dbReference type="Proteomes" id="UP001652442"/>
    </source>
</evidence>
<gene>
    <name evidence="8" type="ORF">OCV88_09085</name>
</gene>
<keyword evidence="9" id="KW-1185">Reference proteome</keyword>
<dbReference type="GO" id="GO:0016740">
    <property type="term" value="F:transferase activity"/>
    <property type="evidence" value="ECO:0007669"/>
    <property type="project" value="UniProtKB-KW"/>
</dbReference>
<dbReference type="PANTHER" id="PTHR30589">
    <property type="entry name" value="PROLIPOPROTEIN DIACYLGLYCERYL TRANSFERASE"/>
    <property type="match status" value="1"/>
</dbReference>
<name>A0ABT2TJT8_9FIRM</name>
<feature type="transmembrane region" description="Helical" evidence="7">
    <location>
        <begin position="45"/>
        <end position="66"/>
    </location>
</feature>
<evidence type="ECO:0000256" key="3">
    <source>
        <dbReference type="ARBA" id="ARBA00022679"/>
    </source>
</evidence>
<dbReference type="Pfam" id="PF01790">
    <property type="entry name" value="LGT"/>
    <property type="match status" value="1"/>
</dbReference>
<feature type="transmembrane region" description="Helical" evidence="7">
    <location>
        <begin position="166"/>
        <end position="188"/>
    </location>
</feature>